<accession>A0A7G2CGD5</accession>
<keyword evidence="3" id="KW-1185">Reference proteome</keyword>
<evidence type="ECO:0000313" key="3">
    <source>
        <dbReference type="Proteomes" id="UP000515908"/>
    </source>
</evidence>
<feature type="transmembrane region" description="Helical" evidence="1">
    <location>
        <begin position="6"/>
        <end position="29"/>
    </location>
</feature>
<dbReference type="EMBL" id="LR877152">
    <property type="protein sequence ID" value="CAD2217252.1"/>
    <property type="molecule type" value="Genomic_DNA"/>
</dbReference>
<name>A0A7G2CGD5_9TRYP</name>
<keyword evidence="1" id="KW-1133">Transmembrane helix</keyword>
<proteinExistence type="predicted"/>
<evidence type="ECO:0000313" key="2">
    <source>
        <dbReference type="EMBL" id="CAD2217252.1"/>
    </source>
</evidence>
<dbReference type="Proteomes" id="UP000515908">
    <property type="component" value="Chromosome 08"/>
</dbReference>
<feature type="transmembrane region" description="Helical" evidence="1">
    <location>
        <begin position="143"/>
        <end position="164"/>
    </location>
</feature>
<dbReference type="AlphaFoldDB" id="A0A7G2CGD5"/>
<sequence>MTVVGPSFFCLFRIYTYMSIFTVLAYCSLEQSGDHGRHDGDTERDEGGTGPLCCVTFLFAFSINNLVCVALAAGADIVSRATRALVTDNGGFTLRGGQNAVTIDEIVVAVSLTLDTLTRFVALCAVGLVVVIAHRLRLTAAVVLLDAFSINNMVCVGLAAAAHVCGRAFLALSTDDGGIACNALAILDGEGHSLQTLSAEHAVHFSPATAVSHVVHLPSSVGKGHSLQTLSAEHAVHFSPTTAVSHVMHFSSLMGKGHSLQTLSAEHVVHFSPTTAVSHVMHLPSLMG</sequence>
<dbReference type="VEuPathDB" id="TriTrypDB:ADEAN_000473000"/>
<gene>
    <name evidence="2" type="ORF">ADEAN_000473000</name>
</gene>
<protein>
    <submittedName>
        <fullName evidence="2">Uncharacterized protein</fullName>
    </submittedName>
</protein>
<evidence type="ECO:0000256" key="1">
    <source>
        <dbReference type="SAM" id="Phobius"/>
    </source>
</evidence>
<keyword evidence="1" id="KW-0812">Transmembrane</keyword>
<reference evidence="2 3" key="1">
    <citation type="submission" date="2020-08" db="EMBL/GenBank/DDBJ databases">
        <authorList>
            <person name="Newling K."/>
            <person name="Davey J."/>
            <person name="Forrester S."/>
        </authorList>
    </citation>
    <scope>NUCLEOTIDE SEQUENCE [LARGE SCALE GENOMIC DNA]</scope>
    <source>
        <strain evidence="3">Crithidia deanei Carvalho (ATCC PRA-265)</strain>
    </source>
</reference>
<organism evidence="2 3">
    <name type="scientific">Angomonas deanei</name>
    <dbReference type="NCBI Taxonomy" id="59799"/>
    <lineage>
        <taxon>Eukaryota</taxon>
        <taxon>Discoba</taxon>
        <taxon>Euglenozoa</taxon>
        <taxon>Kinetoplastea</taxon>
        <taxon>Metakinetoplastina</taxon>
        <taxon>Trypanosomatida</taxon>
        <taxon>Trypanosomatidae</taxon>
        <taxon>Strigomonadinae</taxon>
        <taxon>Angomonas</taxon>
    </lineage>
</organism>
<feature type="transmembrane region" description="Helical" evidence="1">
    <location>
        <begin position="117"/>
        <end position="136"/>
    </location>
</feature>
<keyword evidence="1" id="KW-0472">Membrane</keyword>